<keyword evidence="3" id="KW-1185">Reference proteome</keyword>
<protein>
    <recommendedName>
        <fullName evidence="1">DUF5753 domain-containing protein</fullName>
    </recommendedName>
</protein>
<dbReference type="Proteomes" id="UP001501447">
    <property type="component" value="Unassembled WGS sequence"/>
</dbReference>
<reference evidence="2 3" key="1">
    <citation type="journal article" date="2019" name="Int. J. Syst. Evol. Microbiol.">
        <title>The Global Catalogue of Microorganisms (GCM) 10K type strain sequencing project: providing services to taxonomists for standard genome sequencing and annotation.</title>
        <authorList>
            <consortium name="The Broad Institute Genomics Platform"/>
            <consortium name="The Broad Institute Genome Sequencing Center for Infectious Disease"/>
            <person name="Wu L."/>
            <person name="Ma J."/>
        </authorList>
    </citation>
    <scope>NUCLEOTIDE SEQUENCE [LARGE SCALE GENOMIC DNA]</scope>
    <source>
        <strain evidence="2 3">JCM 16373</strain>
    </source>
</reference>
<dbReference type="EMBL" id="BAAARJ010000019">
    <property type="protein sequence ID" value="GAA2630623.1"/>
    <property type="molecule type" value="Genomic_DNA"/>
</dbReference>
<name>A0ABN3QMW5_9ACTN</name>
<accession>A0ABN3QMW5</accession>
<dbReference type="InterPro" id="IPR043917">
    <property type="entry name" value="DUF5753"/>
</dbReference>
<proteinExistence type="predicted"/>
<evidence type="ECO:0000313" key="3">
    <source>
        <dbReference type="Proteomes" id="UP001501447"/>
    </source>
</evidence>
<gene>
    <name evidence="2" type="ORF">GCM10009863_52730</name>
</gene>
<sequence>MPGPKDIDGSAGVPTFYGAELRWKREQAGLTRLELVEDSFYGASHLSEIEAASAACPATWPSTWTKSSTQTASSPACEDVRRARRKGHARYFEKALEAEGQALTIEEWSPSLFPGLLQTETYARAVVGATHPTEPPDEVAGKVEARMTRAQLLKNNLKTPTFWTVLHESLLRRPILSPAEMAASSRTSQTWHAGVASFHRFSRGTRGPTPS</sequence>
<comment type="caution">
    <text evidence="2">The sequence shown here is derived from an EMBL/GenBank/DDBJ whole genome shotgun (WGS) entry which is preliminary data.</text>
</comment>
<evidence type="ECO:0000259" key="1">
    <source>
        <dbReference type="Pfam" id="PF19054"/>
    </source>
</evidence>
<dbReference type="Pfam" id="PF19054">
    <property type="entry name" value="DUF5753"/>
    <property type="match status" value="1"/>
</dbReference>
<evidence type="ECO:0000313" key="2">
    <source>
        <dbReference type="EMBL" id="GAA2630623.1"/>
    </source>
</evidence>
<organism evidence="2 3">
    <name type="scientific">Streptomyces axinellae</name>
    <dbReference type="NCBI Taxonomy" id="552788"/>
    <lineage>
        <taxon>Bacteria</taxon>
        <taxon>Bacillati</taxon>
        <taxon>Actinomycetota</taxon>
        <taxon>Actinomycetes</taxon>
        <taxon>Kitasatosporales</taxon>
        <taxon>Streptomycetaceae</taxon>
        <taxon>Streptomyces</taxon>
    </lineage>
</organism>
<feature type="domain" description="DUF5753" evidence="1">
    <location>
        <begin position="93"/>
        <end position="183"/>
    </location>
</feature>